<sequence>MYPSTYTMISMHMYTTAKRCCSRQAGAHFDKRNILHDTSWDLAERNKRKKCRYASETRVHWHYFAGRISSELSKMQRQSWRNFTVDRRMNRAFTRCTRSSVLVYILYFQLDVIGNSKLQHFITKSRLVDNQDGYLGRCCFPSGMLMEHGMENINQKPQQSLNAERTKSNLSRRTNLQISFYESFFKFGKNIWQHSCPFQNAPDIKITIE</sequence>
<dbReference type="RefSeq" id="XP_009022333.1">
    <property type="nucleotide sequence ID" value="XM_009024085.1"/>
</dbReference>
<reference evidence="1 3" key="2">
    <citation type="journal article" date="2013" name="Nature">
        <title>Insights into bilaterian evolution from three spiralian genomes.</title>
        <authorList>
            <person name="Simakov O."/>
            <person name="Marletaz F."/>
            <person name="Cho S.J."/>
            <person name="Edsinger-Gonzales E."/>
            <person name="Havlak P."/>
            <person name="Hellsten U."/>
            <person name="Kuo D.H."/>
            <person name="Larsson T."/>
            <person name="Lv J."/>
            <person name="Arendt D."/>
            <person name="Savage R."/>
            <person name="Osoegawa K."/>
            <person name="de Jong P."/>
            <person name="Grimwood J."/>
            <person name="Chapman J.A."/>
            <person name="Shapiro H."/>
            <person name="Aerts A."/>
            <person name="Otillar R.P."/>
            <person name="Terry A.Y."/>
            <person name="Boore J.L."/>
            <person name="Grigoriev I.V."/>
            <person name="Lindberg D.R."/>
            <person name="Seaver E.C."/>
            <person name="Weisblat D.A."/>
            <person name="Putnam N.H."/>
            <person name="Rokhsar D.S."/>
        </authorList>
    </citation>
    <scope>NUCLEOTIDE SEQUENCE</scope>
</reference>
<evidence type="ECO:0000313" key="3">
    <source>
        <dbReference type="Proteomes" id="UP000015101"/>
    </source>
</evidence>
<organism evidence="2 3">
    <name type="scientific">Helobdella robusta</name>
    <name type="common">Californian leech</name>
    <dbReference type="NCBI Taxonomy" id="6412"/>
    <lineage>
        <taxon>Eukaryota</taxon>
        <taxon>Metazoa</taxon>
        <taxon>Spiralia</taxon>
        <taxon>Lophotrochozoa</taxon>
        <taxon>Annelida</taxon>
        <taxon>Clitellata</taxon>
        <taxon>Hirudinea</taxon>
        <taxon>Rhynchobdellida</taxon>
        <taxon>Glossiphoniidae</taxon>
        <taxon>Helobdella</taxon>
    </lineage>
</organism>
<dbReference type="EMBL" id="AMQM01005814">
    <property type="status" value="NOT_ANNOTATED_CDS"/>
    <property type="molecule type" value="Genomic_DNA"/>
</dbReference>
<keyword evidence="3" id="KW-1185">Reference proteome</keyword>
<reference evidence="3" key="1">
    <citation type="submission" date="2012-12" db="EMBL/GenBank/DDBJ databases">
        <authorList>
            <person name="Hellsten U."/>
            <person name="Grimwood J."/>
            <person name="Chapman J.A."/>
            <person name="Shapiro H."/>
            <person name="Aerts A."/>
            <person name="Otillar R.P."/>
            <person name="Terry A.Y."/>
            <person name="Boore J.L."/>
            <person name="Simakov O."/>
            <person name="Marletaz F."/>
            <person name="Cho S.-J."/>
            <person name="Edsinger-Gonzales E."/>
            <person name="Havlak P."/>
            <person name="Kuo D.-H."/>
            <person name="Larsson T."/>
            <person name="Lv J."/>
            <person name="Arendt D."/>
            <person name="Savage R."/>
            <person name="Osoegawa K."/>
            <person name="de Jong P."/>
            <person name="Lindberg D.R."/>
            <person name="Seaver E.C."/>
            <person name="Weisblat D.A."/>
            <person name="Putnam N.H."/>
            <person name="Grigoriev I.V."/>
            <person name="Rokhsar D.S."/>
        </authorList>
    </citation>
    <scope>NUCLEOTIDE SEQUENCE</scope>
</reference>
<dbReference type="CTD" id="20205948"/>
<dbReference type="Proteomes" id="UP000015101">
    <property type="component" value="Unassembled WGS sequence"/>
</dbReference>
<dbReference type="HOGENOM" id="CLU_1316695_0_0_1"/>
<evidence type="ECO:0000313" key="1">
    <source>
        <dbReference type="EMBL" id="ESN99568.1"/>
    </source>
</evidence>
<gene>
    <name evidence="2" type="primary">20205948</name>
    <name evidence="1" type="ORF">HELRODRAFT_176736</name>
</gene>
<dbReference type="AlphaFoldDB" id="T1FAU9"/>
<dbReference type="EMBL" id="KB097106">
    <property type="protein sequence ID" value="ESN99568.1"/>
    <property type="molecule type" value="Genomic_DNA"/>
</dbReference>
<name>T1FAU9_HELRO</name>
<accession>T1FAU9</accession>
<dbReference type="EnsemblMetazoa" id="HelroT176736">
    <property type="protein sequence ID" value="HelroP176736"/>
    <property type="gene ID" value="HelroG176736"/>
</dbReference>
<protein>
    <submittedName>
        <fullName evidence="1 2">Uncharacterized protein</fullName>
    </submittedName>
</protein>
<dbReference type="KEGG" id="hro:HELRODRAFT_176736"/>
<reference evidence="2" key="3">
    <citation type="submission" date="2015-06" db="UniProtKB">
        <authorList>
            <consortium name="EnsemblMetazoa"/>
        </authorList>
    </citation>
    <scope>IDENTIFICATION</scope>
</reference>
<dbReference type="GeneID" id="20205948"/>
<evidence type="ECO:0000313" key="2">
    <source>
        <dbReference type="EnsemblMetazoa" id="HelroP176736"/>
    </source>
</evidence>
<proteinExistence type="predicted"/>
<dbReference type="InParanoid" id="T1FAU9"/>